<proteinExistence type="predicted"/>
<evidence type="ECO:0000259" key="7">
    <source>
        <dbReference type="PROSITE" id="PS50982"/>
    </source>
</evidence>
<feature type="region of interest" description="Disordered" evidence="6">
    <location>
        <begin position="456"/>
        <end position="522"/>
    </location>
</feature>
<feature type="region of interest" description="Disordered" evidence="6">
    <location>
        <begin position="264"/>
        <end position="307"/>
    </location>
</feature>
<keyword evidence="9" id="KW-1185">Reference proteome</keyword>
<dbReference type="InterPro" id="IPR038945">
    <property type="entry name" value="MBD13-like"/>
</dbReference>
<feature type="compositionally biased region" description="Basic and acidic residues" evidence="6">
    <location>
        <begin position="264"/>
        <end position="285"/>
    </location>
</feature>
<dbReference type="GO" id="GO:0005634">
    <property type="term" value="C:nucleus"/>
    <property type="evidence" value="ECO:0007669"/>
    <property type="project" value="UniProtKB-SubCell"/>
</dbReference>
<dbReference type="GO" id="GO:0003677">
    <property type="term" value="F:DNA binding"/>
    <property type="evidence" value="ECO:0007669"/>
    <property type="project" value="UniProtKB-KW"/>
</dbReference>
<sequence length="625" mass="69309">MEVPKSGFVTLETGHVGKDGLKQWGQRSHYTKFRDILQQQQSTETNTSTLLGAQAWFSGHRRLAGGMEDPTPDDWLPPGWTVEVRVRKNGKRDKYYFPPSSGLKFNSKVEVFRHLDNARNKVSIQKISPNVLEKGIAEGLPPGWTKKTRITTKGDTVRRDLVLMKIVLPFVVSLQAIYCMNDSVIRTSELYIEYYIDPSASVTKTLSVSMSQSSDLDMIDNSQQIPRPASSGEYTPPILECISSVAAAEKRKVELAQGTLVSDCPDRDAQERQVQENLETKHGTEHAPAQNRQRKSKHKKEINLPRRASKRLAGIKVDPVPELITRNRARRVAVKQSGEETVTNGDKSPNSLSDGLSRQYNALEDGSEIKCNSEKHPDKPLEVLGSDNDNECFSFLPQENNASVQECVRILENGDKVDAKLAYTLDFPLREILTDPCIAFAIQTLTGVTFDTTNSHTSELRTSQQHSETSAAKGHSKKNNGSSDNVFSSQENSTIPQEHAGDAKANDDKANNENAGASSENTLDMSWMDPCIEFAIKTLTGTIPIDSSDQNHKNCLQQQLSSSSNQHSDMALPSVSLDNLYQTDYYCSQQYLDPSLQHTRNIGIGNSAGGARLPHCGEDNRRNVC</sequence>
<evidence type="ECO:0000313" key="8">
    <source>
        <dbReference type="EMBL" id="KAK7315021.1"/>
    </source>
</evidence>
<comment type="subcellular location">
    <subcellularLocation>
        <location evidence="1">Nucleus</location>
    </subcellularLocation>
</comment>
<keyword evidence="4" id="KW-0804">Transcription</keyword>
<keyword evidence="2" id="KW-0805">Transcription regulation</keyword>
<name>A0AAN9PXU2_CANGL</name>
<feature type="compositionally biased region" description="Basic and acidic residues" evidence="6">
    <location>
        <begin position="499"/>
        <end position="511"/>
    </location>
</feature>
<dbReference type="SUPFAM" id="SSF54171">
    <property type="entry name" value="DNA-binding domain"/>
    <property type="match status" value="1"/>
</dbReference>
<gene>
    <name evidence="8" type="ORF">VNO77_33553</name>
</gene>
<protein>
    <recommendedName>
        <fullName evidence="7">MBD domain-containing protein</fullName>
    </recommendedName>
</protein>
<evidence type="ECO:0000256" key="5">
    <source>
        <dbReference type="ARBA" id="ARBA00023242"/>
    </source>
</evidence>
<feature type="region of interest" description="Disordered" evidence="6">
    <location>
        <begin position="328"/>
        <end position="357"/>
    </location>
</feature>
<keyword evidence="3" id="KW-0238">DNA-binding</keyword>
<evidence type="ECO:0000313" key="9">
    <source>
        <dbReference type="Proteomes" id="UP001367508"/>
    </source>
</evidence>
<dbReference type="Pfam" id="PF01429">
    <property type="entry name" value="MBD"/>
    <property type="match status" value="1"/>
</dbReference>
<dbReference type="PROSITE" id="PS50982">
    <property type="entry name" value="MBD"/>
    <property type="match status" value="1"/>
</dbReference>
<feature type="compositionally biased region" description="Polar residues" evidence="6">
    <location>
        <begin position="479"/>
        <end position="496"/>
    </location>
</feature>
<evidence type="ECO:0000256" key="1">
    <source>
        <dbReference type="ARBA" id="ARBA00004123"/>
    </source>
</evidence>
<dbReference type="InterPro" id="IPR016177">
    <property type="entry name" value="DNA-bd_dom_sf"/>
</dbReference>
<accession>A0AAN9PXU2</accession>
<feature type="domain" description="MBD" evidence="7">
    <location>
        <begin position="66"/>
        <end position="136"/>
    </location>
</feature>
<keyword evidence="5" id="KW-0539">Nucleus</keyword>
<feature type="compositionally biased region" description="Polar residues" evidence="6">
    <location>
        <begin position="456"/>
        <end position="470"/>
    </location>
</feature>
<evidence type="ECO:0000256" key="4">
    <source>
        <dbReference type="ARBA" id="ARBA00023163"/>
    </source>
</evidence>
<dbReference type="PANTHER" id="PTHR34067:SF24">
    <property type="entry name" value="METHYL-CPG-BINDING DOMAIN-CONTAINING PROTEIN 13"/>
    <property type="match status" value="1"/>
</dbReference>
<dbReference type="Proteomes" id="UP001367508">
    <property type="component" value="Unassembled WGS sequence"/>
</dbReference>
<organism evidence="8 9">
    <name type="scientific">Canavalia gladiata</name>
    <name type="common">Sword bean</name>
    <name type="synonym">Dolichos gladiatus</name>
    <dbReference type="NCBI Taxonomy" id="3824"/>
    <lineage>
        <taxon>Eukaryota</taxon>
        <taxon>Viridiplantae</taxon>
        <taxon>Streptophyta</taxon>
        <taxon>Embryophyta</taxon>
        <taxon>Tracheophyta</taxon>
        <taxon>Spermatophyta</taxon>
        <taxon>Magnoliopsida</taxon>
        <taxon>eudicotyledons</taxon>
        <taxon>Gunneridae</taxon>
        <taxon>Pentapetalae</taxon>
        <taxon>rosids</taxon>
        <taxon>fabids</taxon>
        <taxon>Fabales</taxon>
        <taxon>Fabaceae</taxon>
        <taxon>Papilionoideae</taxon>
        <taxon>50 kb inversion clade</taxon>
        <taxon>NPAAA clade</taxon>
        <taxon>indigoferoid/millettioid clade</taxon>
        <taxon>Phaseoleae</taxon>
        <taxon>Canavalia</taxon>
    </lineage>
</organism>
<dbReference type="PANTHER" id="PTHR34067">
    <property type="entry name" value="OS04G0193200 PROTEIN"/>
    <property type="match status" value="1"/>
</dbReference>
<dbReference type="Gene3D" id="3.30.890.10">
    <property type="entry name" value="Methyl-cpg-binding Protein 2, Chain A"/>
    <property type="match status" value="1"/>
</dbReference>
<dbReference type="AlphaFoldDB" id="A0AAN9PXU2"/>
<comment type="caution">
    <text evidence="8">The sequence shown here is derived from an EMBL/GenBank/DDBJ whole genome shotgun (WGS) entry which is preliminary data.</text>
</comment>
<evidence type="ECO:0000256" key="6">
    <source>
        <dbReference type="SAM" id="MobiDB-lite"/>
    </source>
</evidence>
<dbReference type="InterPro" id="IPR001739">
    <property type="entry name" value="Methyl_CpG_DNA-bd"/>
</dbReference>
<dbReference type="EMBL" id="JAYMYQ010000008">
    <property type="protein sequence ID" value="KAK7315021.1"/>
    <property type="molecule type" value="Genomic_DNA"/>
</dbReference>
<evidence type="ECO:0000256" key="3">
    <source>
        <dbReference type="ARBA" id="ARBA00023125"/>
    </source>
</evidence>
<feature type="compositionally biased region" description="Low complexity" evidence="6">
    <location>
        <begin position="512"/>
        <end position="521"/>
    </location>
</feature>
<reference evidence="8 9" key="1">
    <citation type="submission" date="2024-01" db="EMBL/GenBank/DDBJ databases">
        <title>The genomes of 5 underutilized Papilionoideae crops provide insights into root nodulation and disease resistanc.</title>
        <authorList>
            <person name="Jiang F."/>
        </authorList>
    </citation>
    <scope>NUCLEOTIDE SEQUENCE [LARGE SCALE GENOMIC DNA]</scope>
    <source>
        <strain evidence="8">LVBAO_FW01</strain>
        <tissue evidence="8">Leaves</tissue>
    </source>
</reference>
<feature type="compositionally biased region" description="Polar residues" evidence="6">
    <location>
        <begin position="339"/>
        <end position="357"/>
    </location>
</feature>
<evidence type="ECO:0000256" key="2">
    <source>
        <dbReference type="ARBA" id="ARBA00023015"/>
    </source>
</evidence>